<gene>
    <name evidence="1" type="ORF">CCAX7_000640</name>
</gene>
<dbReference type="AlphaFoldDB" id="A0A9N7KZD3"/>
<name>A0A9N7KZD3_9BACT</name>
<dbReference type="Proteomes" id="UP000287394">
    <property type="component" value="Chromosome"/>
</dbReference>
<protein>
    <submittedName>
        <fullName evidence="1">Uncharacterized protein</fullName>
    </submittedName>
</protein>
<evidence type="ECO:0000313" key="2">
    <source>
        <dbReference type="Proteomes" id="UP000287394"/>
    </source>
</evidence>
<accession>A0A9N7KZD3</accession>
<organism evidence="1 2">
    <name type="scientific">Capsulimonas corticalis</name>
    <dbReference type="NCBI Taxonomy" id="2219043"/>
    <lineage>
        <taxon>Bacteria</taxon>
        <taxon>Bacillati</taxon>
        <taxon>Armatimonadota</taxon>
        <taxon>Armatimonadia</taxon>
        <taxon>Capsulimonadales</taxon>
        <taxon>Capsulimonadaceae</taxon>
        <taxon>Capsulimonas</taxon>
    </lineage>
</organism>
<reference evidence="1 2" key="1">
    <citation type="journal article" date="2019" name="Int. J. Syst. Evol. Microbiol.">
        <title>Capsulimonas corticalis gen. nov., sp. nov., an aerobic capsulated bacterium, of a novel bacterial order, Capsulimonadales ord. nov., of the class Armatimonadia of the phylum Armatimonadetes.</title>
        <authorList>
            <person name="Li J."/>
            <person name="Kudo C."/>
            <person name="Tonouchi A."/>
        </authorList>
    </citation>
    <scope>NUCLEOTIDE SEQUENCE [LARGE SCALE GENOMIC DNA]</scope>
    <source>
        <strain evidence="1 2">AX-7</strain>
    </source>
</reference>
<dbReference type="KEGG" id="ccot:CCAX7_000640"/>
<keyword evidence="2" id="KW-1185">Reference proteome</keyword>
<evidence type="ECO:0000313" key="1">
    <source>
        <dbReference type="EMBL" id="BDI28013.1"/>
    </source>
</evidence>
<proteinExistence type="predicted"/>
<dbReference type="EMBL" id="AP025739">
    <property type="protein sequence ID" value="BDI28013.1"/>
    <property type="molecule type" value="Genomic_DNA"/>
</dbReference>
<sequence length="109" mass="12304">MNWYLVTIKTEIPENGLESIQLEYVVCEEELSLLQRYFEVFHHNQKSAPQSFVFWYASVGIDGVKAGSNQIPLAGHSIESVTELPGHKIYHDYAASRNAVYAERSGLVS</sequence>